<organism evidence="3 4">
    <name type="scientific">Geobacter metallireducens (strain ATCC 53774 / DSM 7210 / GS-15)</name>
    <dbReference type="NCBI Taxonomy" id="269799"/>
    <lineage>
        <taxon>Bacteria</taxon>
        <taxon>Pseudomonadati</taxon>
        <taxon>Thermodesulfobacteriota</taxon>
        <taxon>Desulfuromonadia</taxon>
        <taxon>Geobacterales</taxon>
        <taxon>Geobacteraceae</taxon>
        <taxon>Geobacter</taxon>
    </lineage>
</organism>
<evidence type="ECO:0000313" key="3">
    <source>
        <dbReference type="EMBL" id="ABB30818.1"/>
    </source>
</evidence>
<dbReference type="eggNOG" id="COG3880">
    <property type="taxonomic scope" value="Bacteria"/>
</dbReference>
<feature type="signal peptide" evidence="2">
    <location>
        <begin position="1"/>
        <end position="24"/>
    </location>
</feature>
<dbReference type="KEGG" id="gme:Gmet_0575"/>
<dbReference type="GO" id="GO:0016491">
    <property type="term" value="F:oxidoreductase activity"/>
    <property type="evidence" value="ECO:0007669"/>
    <property type="project" value="TreeGrafter"/>
</dbReference>
<dbReference type="EMBL" id="CP000148">
    <property type="protein sequence ID" value="ABB30818.1"/>
    <property type="molecule type" value="Genomic_DNA"/>
</dbReference>
<dbReference type="SUPFAM" id="SSF48695">
    <property type="entry name" value="Multiheme cytochromes"/>
    <property type="match status" value="3"/>
</dbReference>
<reference evidence="3 4" key="1">
    <citation type="submission" date="2005-10" db="EMBL/GenBank/DDBJ databases">
        <title>Complete sequence of Geobacter metallireducens GS-15.</title>
        <authorList>
            <consortium name="US DOE Joint Genome Institute"/>
            <person name="Copeland A."/>
            <person name="Lucas S."/>
            <person name="Lapidus A."/>
            <person name="Barry K."/>
            <person name="Detter J.C."/>
            <person name="Glavina T."/>
            <person name="Hammon N."/>
            <person name="Israni S."/>
            <person name="Pitluck S."/>
            <person name="Di Bartolo G."/>
            <person name="Chain P."/>
            <person name="Schmutz J."/>
            <person name="Larimer F."/>
            <person name="Land M."/>
            <person name="Kyrpides N."/>
            <person name="Ivanova N."/>
            <person name="Richardson P."/>
        </authorList>
    </citation>
    <scope>NUCLEOTIDE SEQUENCE [LARGE SCALE GENOMIC DNA]</scope>
    <source>
        <strain evidence="4">ATCC 53774 / DSM 7210 / GS-15</strain>
    </source>
</reference>
<keyword evidence="4" id="KW-1185">Reference proteome</keyword>
<dbReference type="HOGENOM" id="CLU_013249_0_0_7"/>
<evidence type="ECO:0000256" key="1">
    <source>
        <dbReference type="ARBA" id="ARBA00022729"/>
    </source>
</evidence>
<keyword evidence="1 2" id="KW-0732">Signal</keyword>
<sequence>MKSMIAATAAVLSVVFLAVTGASASIQCYDCHGTTATADIRPNDTAYRNITTGAFKGSHQTHMAPGATVTSCTPCHGGRVTSYTTSHREGFINLTSNVNGSPATGVYSRGTLFAQSSDPTLGTCSNVNCHFETVTPTWALTPLSAPADCNKCHGAAPADGSHPATSGSGKKHGDYYGLTTSSCARCHPDHTLEARPFDHATSAGNRGLIVQFTTAPNNGFGRYTGNVRYPNYLPSQNPSRNGTCRNLYCHSPGNKASSFDLPNNSATWGGSLSCKGCHKADIASGDAITSGSHQGHVNGQGIGYTQIKCVKCHGATVNSSMTIVNTGNHVNGQVTIAFDNTSSAAGGTYNGQPAKPATPSTKAPGSTYGSCQNVYCHSTGQTDGGTWPPLYTTPTWGSGATGKCGTCHGTTGSDTHGGFPGTMIQRRISSGSHKKHLSRVYGLTDLDMRCAICHAYDKTAFTSNLTTCGPVCHVASMPQKHANYEINVNIANYFGATATYNGSTTPGAGYSSCSSVYCHSDGKATPTTYATPTWGNAASGACGTCHGVTAAAPPASTPHTKHVGSAYPYRFACAECHSGKVQVTANATIAPAFANSTSHVNKTRDVKFDPTNPFGTYSSAATTCRNLYCHSTGNTSVAAANLPGVYGGSVYARQGWTGSVTCTSCHGRSTTNGMPDYTNAGAPGSATANSHPKHVTSSTIACNECHEKTTKNNTSIRPTTPSYHVAGTPSVFFNLSGANKNGTYNGTVGQKTCTNIYCHSNGSGTYQSPAPQWGNSYNCGSCHPIASLSATHAKHIDVTVTPTFYTFTANRSSGDDTTGKYYFGCSNCHPLDAVNHANGSITLDLRPAVGGVSTLRSKNSAAITAFGTAGTANSGTIGTSKSSVKCLNIYCHSNGYAANPVYATTPDWYGGSFTDRCASCHGNSPNSTINGSPAHYNTNFVGTGVSNGHVVGIHSDDIFTGTSGLATAGTGATNSHGNSAYSTTINCNVCHNLTVTSARNDSNVVCKTCHYSGNTVGALVGNSAAIANKALHVSGQVNVSFAAVAVKSKAEVRTASAVVQPYKTTWNRVGTYKSSGSYDQAANALNTASMWNGATKTCSNIACHNGQPVTWTSTGGATGCQSCHPAL</sequence>
<dbReference type="NCBIfam" id="TIGR01904">
    <property type="entry name" value="GSu_C4xC__C2xCH"/>
    <property type="match status" value="7"/>
</dbReference>
<dbReference type="InterPro" id="IPR051829">
    <property type="entry name" value="Multiheme_Cytochr_ET"/>
</dbReference>
<dbReference type="PANTHER" id="PTHR35038:SF6">
    <property type="entry name" value="SURFACE LOCALIZED DECAHEME CYTOCHROME C LIPOPROTEIN"/>
    <property type="match status" value="1"/>
</dbReference>
<gene>
    <name evidence="3" type="ordered locus">Gmet_0575</name>
</gene>
<dbReference type="PANTHER" id="PTHR35038">
    <property type="entry name" value="DISSIMILATORY SULFITE REDUCTASE SIRA"/>
    <property type="match status" value="1"/>
</dbReference>
<accession>Q39Y56</accession>
<proteinExistence type="predicted"/>
<dbReference type="Pfam" id="PF09698">
    <property type="entry name" value="GSu_C4xC__C2xCH"/>
    <property type="match status" value="6"/>
</dbReference>
<name>Q39Y56_GEOMG</name>
<dbReference type="STRING" id="269799.Gmet_0575"/>
<protein>
    <submittedName>
        <fullName evidence="3">Cytochrome c</fullName>
    </submittedName>
</protein>
<dbReference type="RefSeq" id="WP_004512272.1">
    <property type="nucleotide sequence ID" value="NC_007517.1"/>
</dbReference>
<reference evidence="3 4" key="2">
    <citation type="journal article" date="2009" name="BMC Microbiol.">
        <title>The genome sequence of Geobacter metallireducens: features of metabolism, physiology and regulation common and dissimilar to Geobacter sulfurreducens.</title>
        <authorList>
            <person name="Aklujkar M."/>
            <person name="Krushkal J."/>
            <person name="DiBartolo G."/>
            <person name="Lapidus A."/>
            <person name="Land M.L."/>
            <person name="Lovley D.R."/>
        </authorList>
    </citation>
    <scope>NUCLEOTIDE SEQUENCE [LARGE SCALE GENOMIC DNA]</scope>
    <source>
        <strain evidence="4">ATCC 53774 / DSM 7210 / GS-15</strain>
    </source>
</reference>
<dbReference type="AlphaFoldDB" id="Q39Y56"/>
<feature type="chain" id="PRO_5004223431" evidence="2">
    <location>
        <begin position="25"/>
        <end position="1127"/>
    </location>
</feature>
<evidence type="ECO:0000313" key="4">
    <source>
        <dbReference type="Proteomes" id="UP000007073"/>
    </source>
</evidence>
<dbReference type="InterPro" id="IPR010176">
    <property type="entry name" value="C4xCH_C2xCH_motif_GEOSU"/>
</dbReference>
<evidence type="ECO:0000256" key="2">
    <source>
        <dbReference type="SAM" id="SignalP"/>
    </source>
</evidence>
<dbReference type="Proteomes" id="UP000007073">
    <property type="component" value="Chromosome"/>
</dbReference>
<dbReference type="InterPro" id="IPR036280">
    <property type="entry name" value="Multihaem_cyt_sf"/>
</dbReference>